<evidence type="ECO:0000259" key="2">
    <source>
        <dbReference type="PROSITE" id="PS50113"/>
    </source>
</evidence>
<evidence type="ECO:0000313" key="6">
    <source>
        <dbReference type="Proteomes" id="UP000231057"/>
    </source>
</evidence>
<dbReference type="Gene3D" id="3.30.450.40">
    <property type="match status" value="1"/>
</dbReference>
<dbReference type="Pfam" id="PF00563">
    <property type="entry name" value="EAL"/>
    <property type="match status" value="1"/>
</dbReference>
<dbReference type="SMART" id="SM00086">
    <property type="entry name" value="PAC"/>
    <property type="match status" value="3"/>
</dbReference>
<dbReference type="NCBIfam" id="TIGR00254">
    <property type="entry name" value="GGDEF"/>
    <property type="match status" value="1"/>
</dbReference>
<sequence>MPLLTINSTLRELLHDRLLESIFSFSSQGMLLLGVDATRPCYQVLSVNAVAQQLLGQYLPRADLLQNERLVACLNQCWQQQVSVQHCYRRLCFSFIPLPEDSGRTTTGFILGLLDKDTSRSPIYENPARLSQLLDQLLGFIFSCESMPPWRLTYLSQGCYAVTGYTPTDFLSRGDQGLNEITYPQDLPQVLATIEQAIAHASPYEIEYRIHHRDGHLRWVREQGIPVLDSLGRVIAIDGAIADITLWKELEYALEQPIAGLNQWVGSDFVCHLAQFLSQQLGVDHVLIGEISGRNNDWVTTVAYCCQGELHPPLSYCLADTPCAGVLHADTCFYSQGVARLFPKDEMLATAGVEAYIGIPLRNSLGETLGLVAIMHSQPLERVAYIEGLLKIFGVRLTAELERIRAERALKAHEAHLEQQLRYEKLISTVASEFINLPLGNIPEGIHKVLRLLGEITAADRSYLFERDTPTLRSFSNTYEWCAADIEPQQDTLQGVASTDFPLFFQQLYTQGHVLWPRVTDLPLDLRDRAGLDAQGIQSLIVVALRRGSEIIGFLGLDFVRQARQELETLLPLMEVMAATFTNVLERQETERSLRAAESKYRSIFENAVEGMFQSTPEGRYLAVNPALARMYGYASPDELINTVQHIPTQIYVDPQRRQDFVAALEQHPTLSNFESQVYRKDGSIIWVSEHARVVRNEAGQVCYYEGTVEDITQSKLAAAQLQQATAEMEAIFAVYPDRYFRIAADTTILDYKGGAHAELYVPESELLGRSMFEFLPTSVAKQFQDAIGQVLRDRALSTLTYSLPYPQGEQFFEARLLPFQDDEVVAFVRNISDRIRLDAELRCAEAQYRSIFENATEGIFQSTPDGYYLNVNPALARIYGYESPAQLQAELTDIAHQLYVDARRRDEFVQALVKNGIVTNFESQVYRRDGQIIWISENARAVYDDDGRLAYFEGTVVDITERKLSERTIHYQAFHDLLTGLPNRALFDDRLSLALAESRRSQQGVGVMFLDLDRFKVINDTLGHAIGDQLLQQVAERLVHCLRETDTIARWGGDEFTILLPMVHHSDDLAIVAERILHALKPEFILDGHHLHITTSIGIAMYPDHGESVDLLLRNADTALYRAKETGRNTYQFYTDSFNSAAHALLRLENDLHTALSFEELCLYYQPQLELKRRQIHHIEALVRWQHPTQGLLGPGRFINMAEENGLILPIGDWALRRACHDCQAWQRQGLAGVGVAVNLSSRQFLHPNLLEEIQQSLAASRLPPHLLTLEITESTAIHNVNLTQQILSHLRALGVGIILDDFGTGYASLTYLKHFPITGLKIDRSFVEDIVSDRQDQAITKAIIDLAKGLGLPIVAEGVETVAQLEQLTALGCDVIQGFIFARPMPYAELIEWVQTAPPRIEC</sequence>
<feature type="domain" description="PAS" evidence="1">
    <location>
        <begin position="126"/>
        <end position="201"/>
    </location>
</feature>
<feature type="domain" description="PAC" evidence="2">
    <location>
        <begin position="920"/>
        <end position="972"/>
    </location>
</feature>
<dbReference type="NCBIfam" id="TIGR00229">
    <property type="entry name" value="sensory_box"/>
    <property type="match status" value="3"/>
</dbReference>
<dbReference type="InterPro" id="IPR013655">
    <property type="entry name" value="PAS_fold_3"/>
</dbReference>
<dbReference type="Pfam" id="PF00990">
    <property type="entry name" value="GGDEF"/>
    <property type="match status" value="1"/>
</dbReference>
<name>A0A2D2PZE0_PARLV</name>
<dbReference type="CDD" id="cd01949">
    <property type="entry name" value="GGDEF"/>
    <property type="match status" value="1"/>
</dbReference>
<dbReference type="PANTHER" id="PTHR44757">
    <property type="entry name" value="DIGUANYLATE CYCLASE DGCP"/>
    <property type="match status" value="1"/>
</dbReference>
<dbReference type="PANTHER" id="PTHR44757:SF2">
    <property type="entry name" value="BIOFILM ARCHITECTURE MAINTENANCE PROTEIN MBAA"/>
    <property type="match status" value="1"/>
</dbReference>
<dbReference type="FunFam" id="3.30.70.270:FF:000001">
    <property type="entry name" value="Diguanylate cyclase domain protein"/>
    <property type="match status" value="1"/>
</dbReference>
<dbReference type="InterPro" id="IPR035919">
    <property type="entry name" value="EAL_sf"/>
</dbReference>
<dbReference type="SUPFAM" id="SSF55785">
    <property type="entry name" value="PYP-like sensor domain (PAS domain)"/>
    <property type="match status" value="4"/>
</dbReference>
<feature type="domain" description="PAS" evidence="1">
    <location>
        <begin position="845"/>
        <end position="883"/>
    </location>
</feature>
<dbReference type="Pfam" id="PF08447">
    <property type="entry name" value="PAS_3"/>
    <property type="match status" value="1"/>
</dbReference>
<evidence type="ECO:0000313" key="5">
    <source>
        <dbReference type="EMBL" id="ATS17629.1"/>
    </source>
</evidence>
<dbReference type="InterPro" id="IPR052155">
    <property type="entry name" value="Biofilm_reg_signaling"/>
</dbReference>
<dbReference type="InterPro" id="IPR001610">
    <property type="entry name" value="PAC"/>
</dbReference>
<dbReference type="InterPro" id="IPR000014">
    <property type="entry name" value="PAS"/>
</dbReference>
<dbReference type="Proteomes" id="UP000231057">
    <property type="component" value="Chromosome"/>
</dbReference>
<organism evidence="5 6">
    <name type="scientific">Parathermosynechococcus lividus PCC 6715</name>
    <dbReference type="NCBI Taxonomy" id="1917166"/>
    <lineage>
        <taxon>Bacteria</taxon>
        <taxon>Bacillati</taxon>
        <taxon>Cyanobacteriota</taxon>
        <taxon>Cyanophyceae</taxon>
        <taxon>Acaryochloridales</taxon>
        <taxon>Thermosynechococcaceae</taxon>
        <taxon>Parathermosynechococcus</taxon>
    </lineage>
</organism>
<feature type="domain" description="EAL" evidence="3">
    <location>
        <begin position="1146"/>
        <end position="1400"/>
    </location>
</feature>
<dbReference type="SUPFAM" id="SSF55073">
    <property type="entry name" value="Nucleotide cyclase"/>
    <property type="match status" value="1"/>
</dbReference>
<dbReference type="InterPro" id="IPR029016">
    <property type="entry name" value="GAF-like_dom_sf"/>
</dbReference>
<keyword evidence="6" id="KW-1185">Reference proteome</keyword>
<dbReference type="KEGG" id="slw:BRW62_01470"/>
<dbReference type="InterPro" id="IPR013656">
    <property type="entry name" value="PAS_4"/>
</dbReference>
<dbReference type="PROSITE" id="PS50113">
    <property type="entry name" value="PAC"/>
    <property type="match status" value="3"/>
</dbReference>
<reference evidence="5 6" key="1">
    <citation type="submission" date="2016-11" db="EMBL/GenBank/DDBJ databases">
        <title>Complete genome sequence of thermophilic cyanobacteria strain Synechococcus sp. PCC6715.</title>
        <authorList>
            <person name="Tang J."/>
            <person name="Daroch M."/>
            <person name="Liang Y."/>
            <person name="Jiang D."/>
            <person name="Shah M."/>
        </authorList>
    </citation>
    <scope>NUCLEOTIDE SEQUENCE [LARGE SCALE GENOMIC DNA]</scope>
    <source>
        <strain evidence="5 6">PCC 6715</strain>
    </source>
</reference>
<dbReference type="CDD" id="cd01948">
    <property type="entry name" value="EAL"/>
    <property type="match status" value="1"/>
</dbReference>
<dbReference type="SMART" id="SM00091">
    <property type="entry name" value="PAS"/>
    <property type="match status" value="4"/>
</dbReference>
<dbReference type="CDD" id="cd00130">
    <property type="entry name" value="PAS"/>
    <property type="match status" value="4"/>
</dbReference>
<proteinExistence type="predicted"/>
<dbReference type="InterPro" id="IPR043128">
    <property type="entry name" value="Rev_trsase/Diguanyl_cyclase"/>
</dbReference>
<dbReference type="OrthoDB" id="442691at2"/>
<dbReference type="InterPro" id="IPR029787">
    <property type="entry name" value="Nucleotide_cyclase"/>
</dbReference>
<dbReference type="Pfam" id="PF13426">
    <property type="entry name" value="PAS_9"/>
    <property type="match status" value="2"/>
</dbReference>
<feature type="domain" description="PAC" evidence="2">
    <location>
        <begin position="672"/>
        <end position="724"/>
    </location>
</feature>
<dbReference type="InterPro" id="IPR035965">
    <property type="entry name" value="PAS-like_dom_sf"/>
</dbReference>
<dbReference type="Gene3D" id="3.30.70.270">
    <property type="match status" value="1"/>
</dbReference>
<evidence type="ECO:0000259" key="1">
    <source>
        <dbReference type="PROSITE" id="PS50112"/>
    </source>
</evidence>
<dbReference type="SUPFAM" id="SSF55781">
    <property type="entry name" value="GAF domain-like"/>
    <property type="match status" value="2"/>
</dbReference>
<dbReference type="EMBL" id="CP018092">
    <property type="protein sequence ID" value="ATS17629.1"/>
    <property type="molecule type" value="Genomic_DNA"/>
</dbReference>
<dbReference type="SUPFAM" id="SSF141868">
    <property type="entry name" value="EAL domain-like"/>
    <property type="match status" value="1"/>
</dbReference>
<reference evidence="6" key="2">
    <citation type="journal article" date="2022" name="Front. Microbiol.">
        <title>Comparative Genomic Analysis Revealed Distinct Molecular Components and Organization of CO2-Concentrating Mechanism in Thermophilic Cyanobacteria.</title>
        <authorList>
            <person name="Tang J."/>
            <person name="Zhou H."/>
            <person name="Yao D."/>
            <person name="Riaz S."/>
            <person name="You D."/>
            <person name="Klepacz-Smolka A."/>
            <person name="Daroch M."/>
        </authorList>
    </citation>
    <scope>NUCLEOTIDE SEQUENCE [LARGE SCALE GENOMIC DNA]</scope>
    <source>
        <strain evidence="6">PCC 6715</strain>
    </source>
</reference>
<dbReference type="PROSITE" id="PS50887">
    <property type="entry name" value="GGDEF"/>
    <property type="match status" value="1"/>
</dbReference>
<dbReference type="RefSeq" id="WP_099797854.1">
    <property type="nucleotide sequence ID" value="NZ_CP018092.1"/>
</dbReference>
<dbReference type="Pfam" id="PF08448">
    <property type="entry name" value="PAS_4"/>
    <property type="match status" value="1"/>
</dbReference>
<feature type="domain" description="PAS" evidence="1">
    <location>
        <begin position="597"/>
        <end position="638"/>
    </location>
</feature>
<feature type="domain" description="GGDEF" evidence="4">
    <location>
        <begin position="1004"/>
        <end position="1137"/>
    </location>
</feature>
<evidence type="ECO:0000259" key="4">
    <source>
        <dbReference type="PROSITE" id="PS50887"/>
    </source>
</evidence>
<dbReference type="InterPro" id="IPR003018">
    <property type="entry name" value="GAF"/>
</dbReference>
<dbReference type="SMART" id="SM00052">
    <property type="entry name" value="EAL"/>
    <property type="match status" value="1"/>
</dbReference>
<feature type="domain" description="PAC" evidence="2">
    <location>
        <begin position="204"/>
        <end position="256"/>
    </location>
</feature>
<dbReference type="Gene3D" id="3.30.450.20">
    <property type="entry name" value="PAS domain"/>
    <property type="match status" value="4"/>
</dbReference>
<dbReference type="PROSITE" id="PS50112">
    <property type="entry name" value="PAS"/>
    <property type="match status" value="3"/>
</dbReference>
<dbReference type="SMART" id="SM00267">
    <property type="entry name" value="GGDEF"/>
    <property type="match status" value="1"/>
</dbReference>
<evidence type="ECO:0000259" key="3">
    <source>
        <dbReference type="PROSITE" id="PS50883"/>
    </source>
</evidence>
<dbReference type="InterPro" id="IPR001633">
    <property type="entry name" value="EAL_dom"/>
</dbReference>
<dbReference type="FunFam" id="3.20.20.450:FF:000001">
    <property type="entry name" value="Cyclic di-GMP phosphodiesterase yahA"/>
    <property type="match status" value="1"/>
</dbReference>
<protein>
    <recommendedName>
        <fullName evidence="7">PAS domain S-box protein</fullName>
    </recommendedName>
</protein>
<dbReference type="Gene3D" id="3.20.20.450">
    <property type="entry name" value="EAL domain"/>
    <property type="match status" value="1"/>
</dbReference>
<evidence type="ECO:0008006" key="7">
    <source>
        <dbReference type="Google" id="ProtNLM"/>
    </source>
</evidence>
<accession>A0A2D2PZE0</accession>
<dbReference type="InterPro" id="IPR000700">
    <property type="entry name" value="PAS-assoc_C"/>
</dbReference>
<dbReference type="InterPro" id="IPR000160">
    <property type="entry name" value="GGDEF_dom"/>
</dbReference>
<dbReference type="SMART" id="SM00065">
    <property type="entry name" value="GAF"/>
    <property type="match status" value="2"/>
</dbReference>
<dbReference type="PROSITE" id="PS50883">
    <property type="entry name" value="EAL"/>
    <property type="match status" value="1"/>
</dbReference>
<gene>
    <name evidence="5" type="ORF">BRW62_01470</name>
</gene>